<accession>A0ACC0U1N5</accession>
<keyword evidence="2" id="KW-1185">Reference proteome</keyword>
<proteinExistence type="predicted"/>
<evidence type="ECO:0000313" key="2">
    <source>
        <dbReference type="Proteomes" id="UP001207468"/>
    </source>
</evidence>
<gene>
    <name evidence="1" type="ORF">F5148DRAFT_984146</name>
</gene>
<dbReference type="EMBL" id="JAGFNK010000222">
    <property type="protein sequence ID" value="KAI9457392.1"/>
    <property type="molecule type" value="Genomic_DNA"/>
</dbReference>
<comment type="caution">
    <text evidence="1">The sequence shown here is derived from an EMBL/GenBank/DDBJ whole genome shotgun (WGS) entry which is preliminary data.</text>
</comment>
<organism evidence="1 2">
    <name type="scientific">Russula earlei</name>
    <dbReference type="NCBI Taxonomy" id="71964"/>
    <lineage>
        <taxon>Eukaryota</taxon>
        <taxon>Fungi</taxon>
        <taxon>Dikarya</taxon>
        <taxon>Basidiomycota</taxon>
        <taxon>Agaricomycotina</taxon>
        <taxon>Agaricomycetes</taxon>
        <taxon>Russulales</taxon>
        <taxon>Russulaceae</taxon>
        <taxon>Russula</taxon>
    </lineage>
</organism>
<reference evidence="1" key="1">
    <citation type="submission" date="2021-03" db="EMBL/GenBank/DDBJ databases">
        <title>Evolutionary priming and transition to the ectomycorrhizal habit in an iconic lineage of mushroom-forming fungi: is preadaptation a requirement?</title>
        <authorList>
            <consortium name="DOE Joint Genome Institute"/>
            <person name="Looney B.P."/>
            <person name="Miyauchi S."/>
            <person name="Morin E."/>
            <person name="Drula E."/>
            <person name="Courty P.E."/>
            <person name="Chicoki N."/>
            <person name="Fauchery L."/>
            <person name="Kohler A."/>
            <person name="Kuo A."/>
            <person name="LaButti K."/>
            <person name="Pangilinan J."/>
            <person name="Lipzen A."/>
            <person name="Riley R."/>
            <person name="Andreopoulos W."/>
            <person name="He G."/>
            <person name="Johnson J."/>
            <person name="Barry K.W."/>
            <person name="Grigoriev I.V."/>
            <person name="Nagy L."/>
            <person name="Hibbett D."/>
            <person name="Henrissat B."/>
            <person name="Matheny P.B."/>
            <person name="Labbe J."/>
            <person name="Martin A.F."/>
        </authorList>
    </citation>
    <scope>NUCLEOTIDE SEQUENCE</scope>
    <source>
        <strain evidence="1">BPL698</strain>
    </source>
</reference>
<dbReference type="Proteomes" id="UP001207468">
    <property type="component" value="Unassembled WGS sequence"/>
</dbReference>
<protein>
    <submittedName>
        <fullName evidence="1">Small GTPase superfamily</fullName>
    </submittedName>
</protein>
<name>A0ACC0U1N5_9AGAM</name>
<sequence>MSTNTLSHVLHHNEPVLIKLLVLGVASVGKSSLLFRFIDQQWLPEGEKNPTIGVDTWVHKFDVKGKKVVLNIWDTAGDERLRAITSSYYRGTQGIILVYDVTNRSSFEAIAWWFAERGKYVPELAVKMIVGNKSDKSQTRQVSAAEGAAYAARMGCLFIESSAKTAVGVRETFRDVVEHILLNRAVIK</sequence>
<evidence type="ECO:0000313" key="1">
    <source>
        <dbReference type="EMBL" id="KAI9457392.1"/>
    </source>
</evidence>